<dbReference type="PROSITE" id="PS50231">
    <property type="entry name" value="RICIN_B_LECTIN"/>
    <property type="match status" value="1"/>
</dbReference>
<dbReference type="CDD" id="cd00161">
    <property type="entry name" value="beta-trefoil_Ricin-like"/>
    <property type="match status" value="1"/>
</dbReference>
<evidence type="ECO:0000313" key="3">
    <source>
        <dbReference type="EMBL" id="MBP2329740.1"/>
    </source>
</evidence>
<evidence type="ECO:0000313" key="4">
    <source>
        <dbReference type="Proteomes" id="UP001519332"/>
    </source>
</evidence>
<accession>A0ABS4TZA5</accession>
<dbReference type="PANTHER" id="PTHR42767:SF1">
    <property type="entry name" value="ENDO-BETA-1,6-GALACTANASE-LIKE DOMAIN-CONTAINING PROTEIN"/>
    <property type="match status" value="1"/>
</dbReference>
<dbReference type="EMBL" id="JAGINW010000001">
    <property type="protein sequence ID" value="MBP2329740.1"/>
    <property type="molecule type" value="Genomic_DNA"/>
</dbReference>
<dbReference type="Pfam" id="PF14200">
    <property type="entry name" value="RicinB_lectin_2"/>
    <property type="match status" value="1"/>
</dbReference>
<dbReference type="SMART" id="SM00458">
    <property type="entry name" value="RICIN"/>
    <property type="match status" value="1"/>
</dbReference>
<sequence length="665" mass="71566">MNLRRLFTVLCVPLVTAVAVPAPVSATGAAVDSVTVRPDPTYRQQPFEGWGASLAWMAEATGGYPDAIRNKLADMVYGPEGLNFNIARFNIGGGNAPDVPPYLRAGGAVPGWWKAPAGTTRNDKDWWSPNDPREFDAAADPNQRWWVDRIKKRVTKWETFSNSPPYFHTVSGYVSGGFNATDEQLRTDKIGDYTAYLAKVTKTLERAHGITVSTVDPFNEPNTNYWKTTLGSNGNPTGGRQEGAHIGPAVQSQVIPAMAQALSAAGTRATVSGPDETNPSIFADDWNGWSAESRAKVGQLNVHTYGTGNRPVPRDIAKGAAKPLWMSEVGGSWLDRQDFTSMDPGLGMAAQITGDLRELEPKAWVSWQPIEDYNNMKPGGETPAGINWGEIQIPFDCARNATLKTCPIRTNTKYNTMRNFTHYIKPGDRIIGVNDTASTVAMRGESLATVVHTNATAADRDVVLDLSGFGLVWPGASVTPVVTDVNKVLERGKPVRVVNKKATIRVPARSVTSFVVNGVSFTAAGTGIGSGKPFTFTGVQSGKSLSAENGSLLQRTTDASAPAQTWTLTNRTGCYGNRDQYTITNTGTRQVLSTADGAVTLAPARTDNAASRWILSTTGNGTWTFINAATGQLLDVIGESREDGARIGLYRPTNGPNQRWTAVPR</sequence>
<dbReference type="SUPFAM" id="SSF50370">
    <property type="entry name" value="Ricin B-like lectins"/>
    <property type="match status" value="1"/>
</dbReference>
<feature type="signal peptide" evidence="1">
    <location>
        <begin position="1"/>
        <end position="26"/>
    </location>
</feature>
<keyword evidence="3" id="KW-0378">Hydrolase</keyword>
<dbReference type="InterPro" id="IPR039743">
    <property type="entry name" value="6GAL/EXGAL"/>
</dbReference>
<dbReference type="Pfam" id="PF14587">
    <property type="entry name" value="Glyco_hydr_30_2"/>
    <property type="match status" value="1"/>
</dbReference>
<proteinExistence type="predicted"/>
<dbReference type="InterPro" id="IPR039514">
    <property type="entry name" value="6GAL-like"/>
</dbReference>
<feature type="domain" description="Ricin B lectin" evidence="2">
    <location>
        <begin position="531"/>
        <end position="663"/>
    </location>
</feature>
<dbReference type="InterPro" id="IPR017853">
    <property type="entry name" value="GH"/>
</dbReference>
<keyword evidence="4" id="KW-1185">Reference proteome</keyword>
<feature type="chain" id="PRO_5047053634" evidence="1">
    <location>
        <begin position="27"/>
        <end position="665"/>
    </location>
</feature>
<keyword evidence="1" id="KW-0732">Signal</keyword>
<evidence type="ECO:0000259" key="2">
    <source>
        <dbReference type="SMART" id="SM00458"/>
    </source>
</evidence>
<organism evidence="3 4">
    <name type="scientific">Kibdelosporangium banguiense</name>
    <dbReference type="NCBI Taxonomy" id="1365924"/>
    <lineage>
        <taxon>Bacteria</taxon>
        <taxon>Bacillati</taxon>
        <taxon>Actinomycetota</taxon>
        <taxon>Actinomycetes</taxon>
        <taxon>Pseudonocardiales</taxon>
        <taxon>Pseudonocardiaceae</taxon>
        <taxon>Kibdelosporangium</taxon>
    </lineage>
</organism>
<dbReference type="SUPFAM" id="SSF51445">
    <property type="entry name" value="(Trans)glycosidases"/>
    <property type="match status" value="1"/>
</dbReference>
<evidence type="ECO:0000256" key="1">
    <source>
        <dbReference type="SAM" id="SignalP"/>
    </source>
</evidence>
<gene>
    <name evidence="3" type="ORF">JOF56_010125</name>
</gene>
<protein>
    <submittedName>
        <fullName evidence="3">O-glycosyl hydrolase</fullName>
    </submittedName>
</protein>
<name>A0ABS4TZA5_9PSEU</name>
<reference evidence="3 4" key="1">
    <citation type="submission" date="2021-03" db="EMBL/GenBank/DDBJ databases">
        <title>Sequencing the genomes of 1000 actinobacteria strains.</title>
        <authorList>
            <person name="Klenk H.-P."/>
        </authorList>
    </citation>
    <scope>NUCLEOTIDE SEQUENCE [LARGE SCALE GENOMIC DNA]</scope>
    <source>
        <strain evidence="3 4">DSM 46670</strain>
    </source>
</reference>
<dbReference type="Gene3D" id="3.20.20.80">
    <property type="entry name" value="Glycosidases"/>
    <property type="match status" value="1"/>
</dbReference>
<dbReference type="Gene3D" id="2.80.10.50">
    <property type="match status" value="1"/>
</dbReference>
<dbReference type="PANTHER" id="PTHR42767">
    <property type="entry name" value="ENDO-BETA-1,6-GALACTANASE"/>
    <property type="match status" value="1"/>
</dbReference>
<dbReference type="InterPro" id="IPR000772">
    <property type="entry name" value="Ricin_B_lectin"/>
</dbReference>
<dbReference type="InterPro" id="IPR035992">
    <property type="entry name" value="Ricin_B-like_lectins"/>
</dbReference>
<dbReference type="Proteomes" id="UP001519332">
    <property type="component" value="Unassembled WGS sequence"/>
</dbReference>
<dbReference type="GO" id="GO:0016787">
    <property type="term" value="F:hydrolase activity"/>
    <property type="evidence" value="ECO:0007669"/>
    <property type="project" value="UniProtKB-KW"/>
</dbReference>
<comment type="caution">
    <text evidence="3">The sequence shown here is derived from an EMBL/GenBank/DDBJ whole genome shotgun (WGS) entry which is preliminary data.</text>
</comment>